<reference evidence="11" key="1">
    <citation type="submission" date="2025-08" db="UniProtKB">
        <authorList>
            <consortium name="RefSeq"/>
        </authorList>
    </citation>
    <scope>IDENTIFICATION</scope>
</reference>
<sequence length="2663" mass="309120">MSDSVKVAIKVRPLIKRERDENLSIQWMTQGNTIVATDAELRKRADGGFEFDHIFDTNASNNDVFDIVRPIVDAAVNGFNGTVFAYGQTSSGKTYTMMGTSEEPGIIPMAIEHMFDAIANTPRREFLLRVSYLEIYNEKVNDLLNKDSIKGLVIHEDVNGQVFVNCKEEVTNCPENVLSIMHKGNKNRRIGETNMNERSSRSHTIFRITIESREVGSTSDGAIQVSQLNMVDLAGSERVRQTNATGERFKEGRHINLSLSTLALVIKQLSESQDSQKFINFRDSKLTRLLQPSLGGNALTVIICAVTPAALDETQCTLSFAARARNIKNKPQLNEVMSDGVLLKRYAKQIDKLHTELEKMKQMTRTTDFEEMESKIQEKDRINQNLEERIRLLQTRIITAANYNNTSFKSKEKRRQTWCGSGVYKPNISVFQCAHLSPIKEMSPIKSHSRNSADSADMSFQIPILADFEEDLLASEANREEENDSEDDTFVIYRKRNVKFIDGIVSHKSPINYDNDSATYEKVDISTQTKSDESPGTPKQMLRDRIHSLSKEYSQLQEFTTLEKQVYKENVNFELQEKLTKFSQLEKELENIKSDKDSFEHIASELRKKLIAAELRYTEAEDQLSVQMAEIQRIPDLEKKIAQLSTQEIEMQNIPELQKQIVLLTSEKDGYEHVASELRKKLKEAEQRNILLEDKLTVQNIEKPLIQLSPFKETVSFEKDELQCKIIDLQNKLTETELHNNSLKDKLDEQQQTVQNLQEEKNVFASEMQHKLREAEETNNLMRNKLDEQQLEIKKFQDQEKEIAQLKSKNNEFKLTIDKLQEQLINTRAVIDVKEEEMRKYQQDLNKLQCLEEQLQDVMQEKMEFERVNNELKVQLKEVELMNDSMKTKLNVQELFIQKTCDLEKQVEILAIEKNECKGIIIEFEEKLKEKELLNSSLTSKLNSYETNVCEIDSLETDKTLASNDKSEQIISELKEKLTKAELNNNTIKEELNVRQAEAEKTIEEQKKCIENFTIEKSKLEDIVRELQEKSKEAELHSNLVKNRINEQELQLQKTHDMKKEIEHLTSKMKEFESTVHELQEKLANAENCISAKDETHEEQLQKIQELDAQIINLRSKISEYEQVSAKSCQQSLKSPEKELTDDRSKDDEINHLKSRINDLQNIICDVQNENTYLKERTTKISDNEYDLSNGDSLKVIDELSSTRISLDEDSAKLVAVSADLIVKTQELDEIKNDVQDLKADIENLHQTIHLLTTENSELASKLSAEKEYNEKLAVQSQQMIDELHMKNSKMMNEKLDLENNLAILNEQLETLRSEMPDMNLNEEQITHKYEEKISALTAKNTELLSSITNKTKELVLLKESKSLLYDHDCAYKDKFTDLTVKHETLTNEYNELSTDLMNKIEEIEELRQAYDILNSKLELSLKDKENIDNNDVEQLRKENTQLKVEMVELRVNMKNLTEENSKMSSQLIDTIEELDNVRKLNPSNNTTLFNDTMNDTMNKSVLDDDAEKKILNLQEEINRLKYLNTKLSDLKLSACTQCTHVNELEQSRRMLKLEVKSLNQKLKNMNKTFNSKSAKSDALILKAKEDVNVSLGNLSLNASISENVSFVEERLQSLNNELQILKEDHNKLSDLYKEKCNEVEELQNNTITDSLSIDMNSSIKKSSSRTSLRLENIAKTVNNLQNDFKRIKENNESIKSDLTKFINEKESIQLDEINILRLANEQLLQKLSDNELAHTIALEKANILENEIQDMTKKLQEFTLKCKQIENEKLLVEAEAESLKEEKAIKERTVNELRQSYSCLQRELDLVKEEKESLNEDLVVLEKEYKEKLELLKVSNKELTNSKATISQEFANYSKESENKLTELNEKVNKCTSENDYLKQEMIKLRGIEDKFEKMKTEYQSKLQQDKTLDDDNKKLKNILNDTSKSIIKEIKSLKPKVNNQEFADKSVTELFQIFLQTILMKEKEIIKTMQEQFDKEKRKLEDEKRQSVDAEKRTALWAKELEYEIEKLQKDLSERETVSMELRREIARLERVLEESNCDREVLRQKNTLLEADLSNLQIEYNKYSKIDTVNEEAIITAQKREKQAQETIRSKETEFQMRLKSEKEAYNKRVEDLACTIESFKTKNMELMSNIEGLEANQKQLKNIIDLKSSEIMKNNQIIQTMRTEMEHLTETYNDLNKELEEKELRIAEIKKHLKLKCDELTEYKANLETIVPENKLLKQQISERKASMEQYKMEIETLKQENERKIDAVKDKLNFEELKSVELQKHVAELNDKNLALIEETNRLRDDYATLQRKCATLEKRVRNSTSKSQAEEQMEELKDLNRSLRNNLDGASNRITELQIAKTDLMKQLVVLNGQYDAACKDNQELKETLAAYKSRHNDTYTACEKYDDLLQEKNKIALELEAMKVLLSQKNKDVEAYISKIKDLTEKNVELDQESEELAEVIREHDAENARLQDQLYSCRAEIDELRDKIKALESKKQDRLQSSQRTNVSDTAEKSHNDECNCATLKQKIRELQLEVVSKNGKIATLELQIRSGSFPYETKCKELQEHLLAYNNKNSELKAEIKRLQMAMLRTSAKECEACKHRLVNRVDEACQTMPNNMLRFCGTSSGIIDDDVRITKLEKEKQIMKELCRSRSKTIKELEKQIEEYANLLCFKNS</sequence>
<dbReference type="InterPro" id="IPR036961">
    <property type="entry name" value="Kinesin_motor_dom_sf"/>
</dbReference>
<keyword evidence="4 8" id="KW-0175">Coiled coil</keyword>
<dbReference type="GO" id="GO:0008017">
    <property type="term" value="F:microtubule binding"/>
    <property type="evidence" value="ECO:0007669"/>
    <property type="project" value="InterPro"/>
</dbReference>
<feature type="coiled-coil region" evidence="8">
    <location>
        <begin position="2413"/>
        <end position="2582"/>
    </location>
</feature>
<protein>
    <submittedName>
        <fullName evidence="11">Kinesin-related protein 4-like</fullName>
    </submittedName>
</protein>
<dbReference type="Proteomes" id="UP000504615">
    <property type="component" value="Unplaced"/>
</dbReference>
<dbReference type="GO" id="GO:0000278">
    <property type="term" value="P:mitotic cell cycle"/>
    <property type="evidence" value="ECO:0007669"/>
    <property type="project" value="TreeGrafter"/>
</dbReference>
<evidence type="ECO:0000256" key="7">
    <source>
        <dbReference type="PROSITE-ProRule" id="PRU00283"/>
    </source>
</evidence>
<evidence type="ECO:0000256" key="8">
    <source>
        <dbReference type="SAM" id="Coils"/>
    </source>
</evidence>
<dbReference type="PANTHER" id="PTHR47968">
    <property type="entry name" value="CENTROMERE PROTEIN E"/>
    <property type="match status" value="1"/>
</dbReference>
<dbReference type="PROSITE" id="PS00411">
    <property type="entry name" value="KINESIN_MOTOR_1"/>
    <property type="match status" value="1"/>
</dbReference>
<feature type="coiled-coil region" evidence="8">
    <location>
        <begin position="668"/>
        <end position="889"/>
    </location>
</feature>
<dbReference type="GO" id="GO:0005874">
    <property type="term" value="C:microtubule"/>
    <property type="evidence" value="ECO:0007669"/>
    <property type="project" value="TreeGrafter"/>
</dbReference>
<keyword evidence="3 7" id="KW-0067">ATP-binding</keyword>
<evidence type="ECO:0000256" key="6">
    <source>
        <dbReference type="ARBA" id="ARBA00023212"/>
    </source>
</evidence>
<evidence type="ECO:0000259" key="9">
    <source>
        <dbReference type="PROSITE" id="PS50067"/>
    </source>
</evidence>
<dbReference type="SMART" id="SM00129">
    <property type="entry name" value="KISc"/>
    <property type="match status" value="1"/>
</dbReference>
<name>A0A8N1S523_9HYME</name>
<dbReference type="Pfam" id="PF00225">
    <property type="entry name" value="Kinesin"/>
    <property type="match status" value="1"/>
</dbReference>
<feature type="domain" description="Kinesin motor" evidence="9">
    <location>
        <begin position="4"/>
        <end position="327"/>
    </location>
</feature>
<dbReference type="InterPro" id="IPR019821">
    <property type="entry name" value="Kinesin_motor_CS"/>
</dbReference>
<feature type="coiled-coil region" evidence="8">
    <location>
        <begin position="343"/>
        <end position="396"/>
    </location>
</feature>
<evidence type="ECO:0000313" key="10">
    <source>
        <dbReference type="Proteomes" id="UP000504615"/>
    </source>
</evidence>
<feature type="coiled-coil region" evidence="8">
    <location>
        <begin position="568"/>
        <end position="623"/>
    </location>
</feature>
<gene>
    <name evidence="11" type="primary">LOC112552573</name>
</gene>
<feature type="coiled-coil region" evidence="8">
    <location>
        <begin position="1504"/>
        <end position="1646"/>
    </location>
</feature>
<accession>A0A8N1S523</accession>
<dbReference type="GO" id="GO:0005524">
    <property type="term" value="F:ATP binding"/>
    <property type="evidence" value="ECO:0007669"/>
    <property type="project" value="UniProtKB-UniRule"/>
</dbReference>
<evidence type="ECO:0000256" key="1">
    <source>
        <dbReference type="ARBA" id="ARBA00004245"/>
    </source>
</evidence>
<feature type="binding site" evidence="7">
    <location>
        <begin position="87"/>
        <end position="94"/>
    </location>
    <ligand>
        <name>ATP</name>
        <dbReference type="ChEBI" id="CHEBI:30616"/>
    </ligand>
</feature>
<keyword evidence="5 7" id="KW-0505">Motor protein</keyword>
<evidence type="ECO:0000313" key="11">
    <source>
        <dbReference type="RefSeq" id="XP_025073915.1"/>
    </source>
</evidence>
<dbReference type="GO" id="GO:0007018">
    <property type="term" value="P:microtubule-based movement"/>
    <property type="evidence" value="ECO:0007669"/>
    <property type="project" value="InterPro"/>
</dbReference>
<dbReference type="RefSeq" id="XP_025073915.1">
    <property type="nucleotide sequence ID" value="XM_025218130.1"/>
</dbReference>
<dbReference type="InterPro" id="IPR027417">
    <property type="entry name" value="P-loop_NTPase"/>
</dbReference>
<dbReference type="GeneID" id="112552573"/>
<dbReference type="GO" id="GO:0003777">
    <property type="term" value="F:microtubule motor activity"/>
    <property type="evidence" value="ECO:0007669"/>
    <property type="project" value="InterPro"/>
</dbReference>
<dbReference type="FunFam" id="3.40.850.10:FF:000177">
    <property type="entry name" value="Kinesin-like protein"/>
    <property type="match status" value="1"/>
</dbReference>
<keyword evidence="6" id="KW-0206">Cytoskeleton</keyword>
<feature type="coiled-coil region" evidence="8">
    <location>
        <begin position="1383"/>
        <end position="1474"/>
    </location>
</feature>
<dbReference type="Gene3D" id="3.40.850.10">
    <property type="entry name" value="Kinesin motor domain"/>
    <property type="match status" value="1"/>
</dbReference>
<evidence type="ECO:0000256" key="2">
    <source>
        <dbReference type="ARBA" id="ARBA00022741"/>
    </source>
</evidence>
<proteinExistence type="inferred from homology"/>
<dbReference type="OrthoDB" id="3549872at2759"/>
<evidence type="ECO:0000256" key="4">
    <source>
        <dbReference type="ARBA" id="ARBA00023054"/>
    </source>
</evidence>
<dbReference type="PROSITE" id="PS50067">
    <property type="entry name" value="KINESIN_MOTOR_2"/>
    <property type="match status" value="1"/>
</dbReference>
<dbReference type="PANTHER" id="PTHR47968:SF75">
    <property type="entry name" value="CENTROMERE-ASSOCIATED PROTEIN E"/>
    <property type="match status" value="1"/>
</dbReference>
<feature type="coiled-coil region" evidence="8">
    <location>
        <begin position="1735"/>
        <end position="1906"/>
    </location>
</feature>
<comment type="similarity">
    <text evidence="7">Belongs to the TRAFAC class myosin-kinesin ATPase superfamily. Kinesin family.</text>
</comment>
<feature type="coiled-coil region" evidence="8">
    <location>
        <begin position="1281"/>
        <end position="1322"/>
    </location>
</feature>
<dbReference type="SUPFAM" id="SSF52540">
    <property type="entry name" value="P-loop containing nucleoside triphosphate hydrolases"/>
    <property type="match status" value="1"/>
</dbReference>
<dbReference type="InterPro" id="IPR027640">
    <property type="entry name" value="Kinesin-like_fam"/>
</dbReference>
<feature type="coiled-coil region" evidence="8">
    <location>
        <begin position="1221"/>
        <end position="1255"/>
    </location>
</feature>
<evidence type="ECO:0000256" key="5">
    <source>
        <dbReference type="ARBA" id="ARBA00023175"/>
    </source>
</evidence>
<dbReference type="InterPro" id="IPR001752">
    <property type="entry name" value="Kinesin_motor_dom"/>
</dbReference>
<keyword evidence="6" id="KW-0963">Cytoplasm</keyword>
<feature type="coiled-coil region" evidence="8">
    <location>
        <begin position="928"/>
        <end position="1124"/>
    </location>
</feature>
<feature type="coiled-coil region" evidence="8">
    <location>
        <begin position="1671"/>
        <end position="1698"/>
    </location>
</feature>
<evidence type="ECO:0000256" key="3">
    <source>
        <dbReference type="ARBA" id="ARBA00022840"/>
    </source>
</evidence>
<comment type="subcellular location">
    <subcellularLocation>
        <location evidence="1">Cytoplasm</location>
        <location evidence="1">Cytoskeleton</location>
    </subcellularLocation>
</comment>
<feature type="coiled-coil region" evidence="8">
    <location>
        <begin position="1961"/>
        <end position="2381"/>
    </location>
</feature>
<dbReference type="PRINTS" id="PR00380">
    <property type="entry name" value="KINESINHEAVY"/>
</dbReference>
<organism evidence="10 11">
    <name type="scientific">Pogonomyrmex barbatus</name>
    <name type="common">red harvester ant</name>
    <dbReference type="NCBI Taxonomy" id="144034"/>
    <lineage>
        <taxon>Eukaryota</taxon>
        <taxon>Metazoa</taxon>
        <taxon>Ecdysozoa</taxon>
        <taxon>Arthropoda</taxon>
        <taxon>Hexapoda</taxon>
        <taxon>Insecta</taxon>
        <taxon>Pterygota</taxon>
        <taxon>Neoptera</taxon>
        <taxon>Endopterygota</taxon>
        <taxon>Hymenoptera</taxon>
        <taxon>Apocrita</taxon>
        <taxon>Aculeata</taxon>
        <taxon>Formicoidea</taxon>
        <taxon>Formicidae</taxon>
        <taxon>Myrmicinae</taxon>
        <taxon>Pogonomyrmex</taxon>
    </lineage>
</organism>
<keyword evidence="10" id="KW-1185">Reference proteome</keyword>
<keyword evidence="2 7" id="KW-0547">Nucleotide-binding</keyword>